<feature type="binding site" evidence="9">
    <location>
        <position position="132"/>
    </location>
    <ligand>
        <name>FMN</name>
        <dbReference type="ChEBI" id="CHEBI:58210"/>
    </ligand>
</feature>
<dbReference type="PROSITE" id="PS00912">
    <property type="entry name" value="DHODEHASE_2"/>
    <property type="match status" value="1"/>
</dbReference>
<comment type="function">
    <text evidence="9">Catalyzes the conversion of dihydroorotate to orotate.</text>
</comment>
<dbReference type="InterPro" id="IPR001295">
    <property type="entry name" value="Dihydroorotate_DH_CS"/>
</dbReference>
<feature type="binding site" evidence="9">
    <location>
        <position position="132"/>
    </location>
    <ligand>
        <name>substrate</name>
    </ligand>
</feature>
<keyword evidence="7 9" id="KW-0665">Pyrimidine biosynthesis</keyword>
<dbReference type="InterPro" id="IPR050074">
    <property type="entry name" value="DHO_dehydrogenase"/>
</dbReference>
<dbReference type="NCBIfam" id="NF005574">
    <property type="entry name" value="PRK07259.1"/>
    <property type="match status" value="1"/>
</dbReference>
<dbReference type="InterPro" id="IPR024920">
    <property type="entry name" value="Dihydroorotate_DH_1"/>
</dbReference>
<dbReference type="InterPro" id="IPR012135">
    <property type="entry name" value="Dihydroorotate_DH_1_2"/>
</dbReference>
<comment type="cofactor">
    <cofactor evidence="9">
        <name>FMN</name>
        <dbReference type="ChEBI" id="CHEBI:58210"/>
    </cofactor>
    <text evidence="9">Binds 1 FMN per subunit.</text>
</comment>
<evidence type="ECO:0000256" key="2">
    <source>
        <dbReference type="ARBA" id="ARBA00004725"/>
    </source>
</evidence>
<feature type="binding site" evidence="9">
    <location>
        <begin position="50"/>
        <end position="51"/>
    </location>
    <ligand>
        <name>FMN</name>
        <dbReference type="ChEBI" id="CHEBI:58210"/>
    </ligand>
</feature>
<feature type="binding site" evidence="9">
    <location>
        <position position="50"/>
    </location>
    <ligand>
        <name>substrate</name>
    </ligand>
</feature>
<dbReference type="Gene3D" id="3.20.20.70">
    <property type="entry name" value="Aldolase class I"/>
    <property type="match status" value="1"/>
</dbReference>
<dbReference type="Pfam" id="PF01180">
    <property type="entry name" value="DHO_dh"/>
    <property type="match status" value="1"/>
</dbReference>
<feature type="binding site" evidence="9">
    <location>
        <position position="170"/>
    </location>
    <ligand>
        <name>FMN</name>
        <dbReference type="ChEBI" id="CHEBI:58210"/>
    </ligand>
</feature>
<feature type="binding site" evidence="9">
    <location>
        <begin position="248"/>
        <end position="249"/>
    </location>
    <ligand>
        <name>FMN</name>
        <dbReference type="ChEBI" id="CHEBI:58210"/>
    </ligand>
</feature>
<dbReference type="GO" id="GO:0044205">
    <property type="term" value="P:'de novo' UMP biosynthetic process"/>
    <property type="evidence" value="ECO:0007669"/>
    <property type="project" value="UniProtKB-UniRule"/>
</dbReference>
<keyword evidence="6 9" id="KW-0288">FMN</keyword>
<comment type="similarity">
    <text evidence="3 9">Belongs to the dihydroorotate dehydrogenase family. Type 1 subfamily.</text>
</comment>
<feature type="binding site" evidence="9">
    <location>
        <position position="222"/>
    </location>
    <ligand>
        <name>FMN</name>
        <dbReference type="ChEBI" id="CHEBI:58210"/>
    </ligand>
</feature>
<feature type="binding site" evidence="9">
    <location>
        <begin position="270"/>
        <end position="271"/>
    </location>
    <ligand>
        <name>FMN</name>
        <dbReference type="ChEBI" id="CHEBI:58210"/>
    </ligand>
</feature>
<evidence type="ECO:0000259" key="10">
    <source>
        <dbReference type="Pfam" id="PF01180"/>
    </source>
</evidence>
<dbReference type="SUPFAM" id="SSF51395">
    <property type="entry name" value="FMN-linked oxidoreductases"/>
    <property type="match status" value="1"/>
</dbReference>
<feature type="active site" description="Nucleophile" evidence="9">
    <location>
        <position position="135"/>
    </location>
</feature>
<organism evidence="11 12">
    <name type="scientific">Candidatus Solincola sediminis</name>
    <dbReference type="NCBI Taxonomy" id="1797199"/>
    <lineage>
        <taxon>Bacteria</taxon>
        <taxon>Bacillati</taxon>
        <taxon>Actinomycetota</taxon>
        <taxon>Candidatus Geothermincolia</taxon>
        <taxon>Candidatus Geothermincolales</taxon>
        <taxon>Candidatus Geothermincolaceae</taxon>
        <taxon>Candidatus Solincola</taxon>
    </lineage>
</organism>
<dbReference type="PANTHER" id="PTHR48109:SF1">
    <property type="entry name" value="DIHYDROOROTATE DEHYDROGENASE (FUMARATE)"/>
    <property type="match status" value="1"/>
</dbReference>
<dbReference type="HAMAP" id="MF_00224">
    <property type="entry name" value="DHO_dh_type1"/>
    <property type="match status" value="1"/>
</dbReference>
<dbReference type="InterPro" id="IPR049622">
    <property type="entry name" value="Dihydroorotate_DH_I"/>
</dbReference>
<dbReference type="AlphaFoldDB" id="A0A1F2WSB9"/>
<evidence type="ECO:0000256" key="7">
    <source>
        <dbReference type="ARBA" id="ARBA00022975"/>
    </source>
</evidence>
<evidence type="ECO:0000256" key="3">
    <source>
        <dbReference type="ARBA" id="ARBA00008008"/>
    </source>
</evidence>
<feature type="binding site" evidence="9">
    <location>
        <position position="26"/>
    </location>
    <ligand>
        <name>FMN</name>
        <dbReference type="ChEBI" id="CHEBI:58210"/>
    </ligand>
</feature>
<keyword evidence="8 9" id="KW-0560">Oxidoreductase</keyword>
<accession>A0A1F2WSB9</accession>
<name>A0A1F2WSB9_9ACTN</name>
<evidence type="ECO:0000256" key="8">
    <source>
        <dbReference type="ARBA" id="ARBA00023002"/>
    </source>
</evidence>
<evidence type="ECO:0000256" key="5">
    <source>
        <dbReference type="ARBA" id="ARBA00022630"/>
    </source>
</evidence>
<feature type="binding site" evidence="9">
    <location>
        <begin position="197"/>
        <end position="198"/>
    </location>
    <ligand>
        <name>substrate</name>
    </ligand>
</feature>
<sequence>MGTPQEPRLAVEISGINLRNPLLVSSGTFGNGREYSEWLDLGMVGGIITKAVTLLPCNGNPPPRLWEVPCGLLNSIGLENKGVEAFLAEDLAWLNRFDVPVWVNVAGFSDEEYVAVAGMISDSGMADAIELNISCPNVKQGGLHYSSSPREAARLTAMVQKAVNLPLYVKLSARTADIKEMAVEVQKAGADGLSLINTFPAMAIDVETGRARLANVSGGLSGPALHPIAVLAVWEVAQVVDIPIIGMGGVWSWKDAAELMMAGADAVAVGTLNFVDPEAAFRIAEDLGSFAARKGFESVSELVGLTRRGGIV</sequence>
<gene>
    <name evidence="9" type="primary">pyrD</name>
    <name evidence="11" type="ORF">A2Y75_04845</name>
</gene>
<dbReference type="STRING" id="1797197.A2Y75_04845"/>
<proteinExistence type="inferred from homology"/>
<feature type="domain" description="Dihydroorotate dehydrogenase catalytic" evidence="10">
    <location>
        <begin position="9"/>
        <end position="289"/>
    </location>
</feature>
<dbReference type="InterPro" id="IPR013785">
    <property type="entry name" value="Aldolase_TIM"/>
</dbReference>
<dbReference type="GO" id="GO:0004152">
    <property type="term" value="F:dihydroorotate dehydrogenase activity"/>
    <property type="evidence" value="ECO:0007669"/>
    <property type="project" value="UniProtKB-UniRule"/>
</dbReference>
<evidence type="ECO:0000313" key="12">
    <source>
        <dbReference type="Proteomes" id="UP000177876"/>
    </source>
</evidence>
<dbReference type="PANTHER" id="PTHR48109">
    <property type="entry name" value="DIHYDROOROTATE DEHYDROGENASE (QUINONE), MITOCHONDRIAL-RELATED"/>
    <property type="match status" value="1"/>
</dbReference>
<keyword evidence="5 9" id="KW-0285">Flavoprotein</keyword>
<dbReference type="EC" id="1.3.-.-" evidence="9"/>
<dbReference type="Proteomes" id="UP000177876">
    <property type="component" value="Unassembled WGS sequence"/>
</dbReference>
<dbReference type="EMBL" id="MELK01000011">
    <property type="protein sequence ID" value="OFW59710.1"/>
    <property type="molecule type" value="Genomic_DNA"/>
</dbReference>
<dbReference type="InterPro" id="IPR033888">
    <property type="entry name" value="DHOD_1B"/>
</dbReference>
<reference evidence="11 12" key="1">
    <citation type="journal article" date="2016" name="Nat. Commun.">
        <title>Thousands of microbial genomes shed light on interconnected biogeochemical processes in an aquifer system.</title>
        <authorList>
            <person name="Anantharaman K."/>
            <person name="Brown C.T."/>
            <person name="Hug L.A."/>
            <person name="Sharon I."/>
            <person name="Castelle C.J."/>
            <person name="Probst A.J."/>
            <person name="Thomas B.C."/>
            <person name="Singh A."/>
            <person name="Wilkins M.J."/>
            <person name="Karaoz U."/>
            <person name="Brodie E.L."/>
            <person name="Williams K.H."/>
            <person name="Hubbard S.S."/>
            <person name="Banfield J.F."/>
        </authorList>
    </citation>
    <scope>NUCLEOTIDE SEQUENCE [LARGE SCALE GENOMIC DNA]</scope>
</reference>
<dbReference type="UniPathway" id="UPA00070"/>
<evidence type="ECO:0000256" key="4">
    <source>
        <dbReference type="ARBA" id="ARBA00022490"/>
    </source>
</evidence>
<dbReference type="NCBIfam" id="TIGR01037">
    <property type="entry name" value="pyrD_sub1_fam"/>
    <property type="match status" value="1"/>
</dbReference>
<evidence type="ECO:0000256" key="1">
    <source>
        <dbReference type="ARBA" id="ARBA00004496"/>
    </source>
</evidence>
<dbReference type="GO" id="GO:0006207">
    <property type="term" value="P:'de novo' pyrimidine nucleobase biosynthetic process"/>
    <property type="evidence" value="ECO:0007669"/>
    <property type="project" value="InterPro"/>
</dbReference>
<feature type="binding site" evidence="9">
    <location>
        <position position="196"/>
    </location>
    <ligand>
        <name>FMN</name>
        <dbReference type="ChEBI" id="CHEBI:58210"/>
    </ligand>
</feature>
<comment type="subcellular location">
    <subcellularLocation>
        <location evidence="1 9">Cytoplasm</location>
    </subcellularLocation>
</comment>
<protein>
    <recommendedName>
        <fullName evidence="9">Dihydroorotate dehydrogenase</fullName>
        <shortName evidence="9">DHOD</shortName>
        <shortName evidence="9">DHODase</shortName>
        <shortName evidence="9">DHOdehase</shortName>
        <ecNumber evidence="9">1.3.-.-</ecNumber>
    </recommendedName>
</protein>
<evidence type="ECO:0000256" key="6">
    <source>
        <dbReference type="ARBA" id="ARBA00022643"/>
    </source>
</evidence>
<comment type="pathway">
    <text evidence="2 9">Pyrimidine metabolism; UMP biosynthesis via de novo pathway.</text>
</comment>
<feature type="binding site" evidence="9">
    <location>
        <position position="104"/>
    </location>
    <ligand>
        <name>FMN</name>
        <dbReference type="ChEBI" id="CHEBI:58210"/>
    </ligand>
</feature>
<feature type="binding site" evidence="9">
    <location>
        <begin position="74"/>
        <end position="78"/>
    </location>
    <ligand>
        <name>substrate</name>
    </ligand>
</feature>
<dbReference type="CDD" id="cd04740">
    <property type="entry name" value="DHOD_1B_like"/>
    <property type="match status" value="1"/>
</dbReference>
<evidence type="ECO:0000313" key="11">
    <source>
        <dbReference type="EMBL" id="OFW59710.1"/>
    </source>
</evidence>
<dbReference type="PIRSF" id="PIRSF000164">
    <property type="entry name" value="DHO_oxidase"/>
    <property type="match status" value="1"/>
</dbReference>
<comment type="catalytic activity">
    <reaction evidence="9">
        <text>(S)-dihydroorotate + A = orotate + AH2</text>
        <dbReference type="Rhea" id="RHEA:18073"/>
        <dbReference type="ChEBI" id="CHEBI:13193"/>
        <dbReference type="ChEBI" id="CHEBI:17499"/>
        <dbReference type="ChEBI" id="CHEBI:30839"/>
        <dbReference type="ChEBI" id="CHEBI:30864"/>
    </reaction>
</comment>
<dbReference type="GO" id="GO:0005737">
    <property type="term" value="C:cytoplasm"/>
    <property type="evidence" value="ECO:0007669"/>
    <property type="project" value="UniProtKB-SubCell"/>
</dbReference>
<keyword evidence="4 9" id="KW-0963">Cytoplasm</keyword>
<comment type="caution">
    <text evidence="11">The sequence shown here is derived from an EMBL/GenBank/DDBJ whole genome shotgun (WGS) entry which is preliminary data.</text>
</comment>
<evidence type="ECO:0000256" key="9">
    <source>
        <dbReference type="HAMAP-Rule" id="MF_00224"/>
    </source>
</evidence>
<dbReference type="InterPro" id="IPR005720">
    <property type="entry name" value="Dihydroorotate_DH_cat"/>
</dbReference>